<dbReference type="PROSITE" id="PS00571">
    <property type="entry name" value="AMIDASES"/>
    <property type="match status" value="1"/>
</dbReference>
<dbReference type="Proteomes" id="UP000006242">
    <property type="component" value="Unassembled WGS sequence"/>
</dbReference>
<dbReference type="EC" id="3.5.1.4" evidence="3"/>
<dbReference type="AlphaFoldDB" id="U2FVG7"/>
<dbReference type="eggNOG" id="COG0154">
    <property type="taxonomic scope" value="Bacteria"/>
</dbReference>
<dbReference type="PROSITE" id="PS51257">
    <property type="entry name" value="PROKAR_LIPOPROTEIN"/>
    <property type="match status" value="1"/>
</dbReference>
<name>U2FVG7_9GAMM</name>
<dbReference type="EMBL" id="AFNV02000006">
    <property type="protein sequence ID" value="ERJ19909.1"/>
    <property type="molecule type" value="Genomic_DNA"/>
</dbReference>
<dbReference type="GO" id="GO:0004040">
    <property type="term" value="F:amidase activity"/>
    <property type="evidence" value="ECO:0007669"/>
    <property type="project" value="UniProtKB-EC"/>
</dbReference>
<dbReference type="InterPro" id="IPR020556">
    <property type="entry name" value="Amidase_CS"/>
</dbReference>
<protein>
    <submittedName>
        <fullName evidence="3">Amidase protein</fullName>
        <ecNumber evidence="3">3.5.1.4</ecNumber>
    </submittedName>
</protein>
<dbReference type="SUPFAM" id="SSF75304">
    <property type="entry name" value="Amidase signature (AS) enzymes"/>
    <property type="match status" value="1"/>
</dbReference>
<feature type="signal peptide" evidence="1">
    <location>
        <begin position="1"/>
        <end position="24"/>
    </location>
</feature>
<sequence length="591" mass="62049">MKSRLTVSLLLLAALLSGCNDSDSDDTVGVNDGDTSTPAEPATFNFVEGTIAQAHAAMRAGTLTCEALVQGYIDRIEAYDDTGPTLHAVINLNPRALDRARTLDRNYAVEGPSGPLHCVPVLLKDNFDTAEVTTTAGGTALQYNRTPDDAFSVAGIVDAGGIVLGKANLDEFAFGFQGSSSIEGQVKNAYDQSKGPGGSSSGTGAAIAASFAMTGTGSDTGGSVRVPSSLEGLVGIRPSLRLVSQDGIVPLAASQDTGGPMCRTVEDCALMLDAMVGFDDGPYANQRAAFAYDSAAIETVDEYEAITNVPATYTDYLNADGLQGARIAALQPLFGNGNGENAHVQARLMEAIEAMRAAGATVDILSEDDLAERNVSLDALTDFASNSRFEFRNDLTSYLMSWPSNLDGHLRSFDAVETNGGYEARNIGTFAFYGAIGRAIEDESDTSDEAIGYRQAYQRNLEERPAIVRNGLMRILDNRDGNDTSAAALGAPYDALLYPSVLSLAPALGSSPSTGSNNRLSPFSGFPALSMPAGMVQPAGNDSAPALPVGMELLAREFDEPMLIKIAYGYQETVQPRAAPTFTPELAANDD</sequence>
<dbReference type="InterPro" id="IPR023631">
    <property type="entry name" value="Amidase_dom"/>
</dbReference>
<proteinExistence type="predicted"/>
<keyword evidence="1" id="KW-0732">Signal</keyword>
<dbReference type="InterPro" id="IPR036928">
    <property type="entry name" value="AS_sf"/>
</dbReference>
<dbReference type="PANTHER" id="PTHR42678:SF34">
    <property type="entry name" value="OS04G0183300 PROTEIN"/>
    <property type="match status" value="1"/>
</dbReference>
<evidence type="ECO:0000313" key="4">
    <source>
        <dbReference type="Proteomes" id="UP000006242"/>
    </source>
</evidence>
<keyword evidence="4" id="KW-1185">Reference proteome</keyword>
<reference evidence="3 4" key="2">
    <citation type="journal article" date="2013" name="PLoS ONE">
        <title>INDIGO - INtegrated Data Warehouse of MIcrobial GenOmes with Examples from the Red Sea Extremophiles.</title>
        <authorList>
            <person name="Alam I."/>
            <person name="Antunes A."/>
            <person name="Kamau A.A."/>
            <person name="Ba Alawi W."/>
            <person name="Kalkatawi M."/>
            <person name="Stingl U."/>
            <person name="Bajic V.B."/>
        </authorList>
    </citation>
    <scope>NUCLEOTIDE SEQUENCE [LARGE SCALE GENOMIC DNA]</scope>
    <source>
        <strain evidence="3 4">E1L3A</strain>
    </source>
</reference>
<evidence type="ECO:0000259" key="2">
    <source>
        <dbReference type="Pfam" id="PF01425"/>
    </source>
</evidence>
<organism evidence="3 4">
    <name type="scientific">Salinisphaera shabanensis E1L3A</name>
    <dbReference type="NCBI Taxonomy" id="1033802"/>
    <lineage>
        <taxon>Bacteria</taxon>
        <taxon>Pseudomonadati</taxon>
        <taxon>Pseudomonadota</taxon>
        <taxon>Gammaproteobacteria</taxon>
        <taxon>Salinisphaerales</taxon>
        <taxon>Salinisphaeraceae</taxon>
        <taxon>Salinisphaera</taxon>
    </lineage>
</organism>
<evidence type="ECO:0000256" key="1">
    <source>
        <dbReference type="SAM" id="SignalP"/>
    </source>
</evidence>
<dbReference type="RefSeq" id="WP_006911888.1">
    <property type="nucleotide sequence ID" value="NZ_AFNV02000006.1"/>
</dbReference>
<dbReference type="Gene3D" id="3.90.1300.10">
    <property type="entry name" value="Amidase signature (AS) domain"/>
    <property type="match status" value="1"/>
</dbReference>
<feature type="domain" description="Amidase" evidence="2">
    <location>
        <begin position="68"/>
        <end position="563"/>
    </location>
</feature>
<evidence type="ECO:0000313" key="3">
    <source>
        <dbReference type="EMBL" id="ERJ19909.1"/>
    </source>
</evidence>
<accession>U2FVG7</accession>
<dbReference type="OrthoDB" id="8872210at2"/>
<gene>
    <name evidence="3" type="ORF">SSPSH_001079</name>
</gene>
<dbReference type="STRING" id="1033802.SSPSH_001079"/>
<dbReference type="PANTHER" id="PTHR42678">
    <property type="entry name" value="AMIDASE"/>
    <property type="match status" value="1"/>
</dbReference>
<reference evidence="3 4" key="1">
    <citation type="journal article" date="2011" name="J. Bacteriol.">
        <title>Genome sequence of Salinisphaera shabanensis, a gammaproteobacterium from the harsh, variable environment of the brine-seawater interface of the Shaban Deep in the Red Sea.</title>
        <authorList>
            <person name="Antunes A."/>
            <person name="Alam I."/>
            <person name="Bajic V.B."/>
            <person name="Stingl U."/>
        </authorList>
    </citation>
    <scope>NUCLEOTIDE SEQUENCE [LARGE SCALE GENOMIC DNA]</scope>
    <source>
        <strain evidence="3 4">E1L3A</strain>
    </source>
</reference>
<comment type="caution">
    <text evidence="3">The sequence shown here is derived from an EMBL/GenBank/DDBJ whole genome shotgun (WGS) entry which is preliminary data.</text>
</comment>
<feature type="chain" id="PRO_5004626478" evidence="1">
    <location>
        <begin position="25"/>
        <end position="591"/>
    </location>
</feature>
<keyword evidence="3" id="KW-0378">Hydrolase</keyword>
<dbReference type="Pfam" id="PF01425">
    <property type="entry name" value="Amidase"/>
    <property type="match status" value="1"/>
</dbReference>